<dbReference type="PANTHER" id="PTHR43394:SF11">
    <property type="entry name" value="ATP-BINDING CASSETTE TRANSPORTER"/>
    <property type="match status" value="1"/>
</dbReference>
<dbReference type="SMART" id="SM00382">
    <property type="entry name" value="AAA"/>
    <property type="match status" value="2"/>
</dbReference>
<feature type="region of interest" description="Disordered" evidence="12">
    <location>
        <begin position="1"/>
        <end position="29"/>
    </location>
</feature>
<protein>
    <recommendedName>
        <fullName evidence="18">ATP-binding cassette, subfamily B (MDR/TAP), member 1</fullName>
    </recommendedName>
</protein>
<feature type="transmembrane region" description="Helical" evidence="13">
    <location>
        <begin position="177"/>
        <end position="197"/>
    </location>
</feature>
<gene>
    <name evidence="16" type="ORF">FOYG_16778</name>
</gene>
<feature type="domain" description="ABC transmembrane type-1" evidence="15">
    <location>
        <begin position="54"/>
        <end position="345"/>
    </location>
</feature>
<feature type="transmembrane region" description="Helical" evidence="13">
    <location>
        <begin position="813"/>
        <end position="840"/>
    </location>
</feature>
<feature type="domain" description="ABC transporter" evidence="14">
    <location>
        <begin position="380"/>
        <end position="625"/>
    </location>
</feature>
<evidence type="ECO:0000256" key="13">
    <source>
        <dbReference type="SAM" id="Phobius"/>
    </source>
</evidence>
<dbReference type="SUPFAM" id="SSF90123">
    <property type="entry name" value="ABC transporter transmembrane region"/>
    <property type="match status" value="2"/>
</dbReference>
<feature type="transmembrane region" description="Helical" evidence="13">
    <location>
        <begin position="280"/>
        <end position="302"/>
    </location>
</feature>
<keyword evidence="9 13" id="KW-1133">Transmembrane helix</keyword>
<evidence type="ECO:0000313" key="16">
    <source>
        <dbReference type="EMBL" id="EWY80861.1"/>
    </source>
</evidence>
<feature type="transmembrane region" description="Helical" evidence="13">
    <location>
        <begin position="744"/>
        <end position="770"/>
    </location>
</feature>
<feature type="domain" description="ABC transporter" evidence="14">
    <location>
        <begin position="1026"/>
        <end position="1270"/>
    </location>
</feature>
<dbReference type="EMBL" id="JH717850">
    <property type="protein sequence ID" value="EWY80861.1"/>
    <property type="molecule type" value="Genomic_DNA"/>
</dbReference>
<dbReference type="Gene3D" id="3.40.50.300">
    <property type="entry name" value="P-loop containing nucleotide triphosphate hydrolases"/>
    <property type="match status" value="2"/>
</dbReference>
<dbReference type="InterPro" id="IPR036640">
    <property type="entry name" value="ABC1_TM_sf"/>
</dbReference>
<dbReference type="Pfam" id="PF00005">
    <property type="entry name" value="ABC_tran"/>
    <property type="match status" value="2"/>
</dbReference>
<dbReference type="CDD" id="cd18578">
    <property type="entry name" value="ABC_6TM_Pgp_ABCB1_D2_like"/>
    <property type="match status" value="1"/>
</dbReference>
<keyword evidence="5 13" id="KW-0812">Transmembrane</keyword>
<dbReference type="AlphaFoldDB" id="W9HKY6"/>
<evidence type="ECO:0000256" key="6">
    <source>
        <dbReference type="ARBA" id="ARBA00022737"/>
    </source>
</evidence>
<evidence type="ECO:0000256" key="2">
    <source>
        <dbReference type="ARBA" id="ARBA00004308"/>
    </source>
</evidence>
<feature type="transmembrane region" description="Helical" evidence="13">
    <location>
        <begin position="322"/>
        <end position="343"/>
    </location>
</feature>
<feature type="transmembrane region" description="Helical" evidence="13">
    <location>
        <begin position="203"/>
        <end position="222"/>
    </location>
</feature>
<dbReference type="GO" id="GO:0016887">
    <property type="term" value="F:ATP hydrolysis activity"/>
    <property type="evidence" value="ECO:0007669"/>
    <property type="project" value="InterPro"/>
</dbReference>
<keyword evidence="7" id="KW-0547">Nucleotide-binding</keyword>
<dbReference type="PROSITE" id="PS00211">
    <property type="entry name" value="ABC_TRANSPORTER_1"/>
    <property type="match status" value="2"/>
</dbReference>
<evidence type="ECO:0000256" key="11">
    <source>
        <dbReference type="ARBA" id="ARBA00023180"/>
    </source>
</evidence>
<dbReference type="InterPro" id="IPR039421">
    <property type="entry name" value="Type_1_exporter"/>
</dbReference>
<organism evidence="16 17">
    <name type="scientific">Fusarium oxysporum NRRL 32931</name>
    <dbReference type="NCBI Taxonomy" id="660029"/>
    <lineage>
        <taxon>Eukaryota</taxon>
        <taxon>Fungi</taxon>
        <taxon>Dikarya</taxon>
        <taxon>Ascomycota</taxon>
        <taxon>Pezizomycotina</taxon>
        <taxon>Sordariomycetes</taxon>
        <taxon>Hypocreomycetidae</taxon>
        <taxon>Hypocreales</taxon>
        <taxon>Nectriaceae</taxon>
        <taxon>Fusarium</taxon>
        <taxon>Fusarium oxysporum species complex</taxon>
    </lineage>
</organism>
<feature type="transmembrane region" description="Helical" evidence="13">
    <location>
        <begin position="105"/>
        <end position="128"/>
    </location>
</feature>
<feature type="domain" description="ABC transmembrane type-1" evidence="15">
    <location>
        <begin position="705"/>
        <end position="990"/>
    </location>
</feature>
<evidence type="ECO:0000256" key="3">
    <source>
        <dbReference type="ARBA" id="ARBA00007577"/>
    </source>
</evidence>
<keyword evidence="4" id="KW-0813">Transport</keyword>
<dbReference type="OrthoDB" id="6500128at2759"/>
<dbReference type="Pfam" id="PF00664">
    <property type="entry name" value="ABC_membrane"/>
    <property type="match status" value="2"/>
</dbReference>
<accession>W9HKY6</accession>
<dbReference type="InterPro" id="IPR003439">
    <property type="entry name" value="ABC_transporter-like_ATP-bd"/>
</dbReference>
<dbReference type="GO" id="GO:0005743">
    <property type="term" value="C:mitochondrial inner membrane"/>
    <property type="evidence" value="ECO:0007669"/>
    <property type="project" value="TreeGrafter"/>
</dbReference>
<sequence>MANPPPEKPALVGMLQDRGGPGNHQDEQPKKVSSAKSLFRVFAYGSTTDYVLQAIGLLGAITSGIALAMVNVVLGQFISLLTDFTTTGNVPDGFMPAVRKTALNFVYIGIVRFVSTYLYASLLTYVAYHLTRNVRRTYLKAAFSQEIAFFDRGMTGSVAMQATSNGKLIQSGIAEKMGIFVQSIATFVAAFVIAFISQWKLTLILLCLVPALLLTVGTLSVPDAKIETRILKIQAMAGGYAESILAGIRTIHAFSLRTRVVAKFDTYLDDVLREGKKKNLLYGVMFGGEYFIMIAGMGLAFWQGIGMIARGEVPNIGKVFTVLFSVVIAASTISTIAPHFVVFGRAASAAAELFTLVDRESEINPFDESGDKIEAPVGVIDLQSIEFAYPTRPNTRVLQEFTLNIPAGKVTALVGPSGSGKSTIIGLLERWYNPNAGSITLDGKDIKELNLSWLRTNVRLVQQEPVLFNGTVFENIVNGLVGTPWQNSSREEQMTKVQKAATTAFAHEFIKTLPNGYDTRIGERGGLLSGGQKQRIAIARSIISDPKILLLDEATSALDPHAEGVVQQALDNASKNRTTVVIAHKLATIRNADNIVVMSKGRIMEQGKHHDLVQKNGIYAMLVQAQDLSPHATQPKASQEKEDSSSTMGDDVEPIQSLAKMKTFEAEHAEMMKNREDHDQFKHLGLIHSILRLVALTPELKFWYAITLVACTAGAAVYPGQAVLLGKIMGVFSSPDMQSRGNFISLMFFVLALGCLVVFFVLGWSTNVIAQTLNIKLRREMLDLVLRQDLRFFDRPENTVGALISRLDSYPQAVLELMGFNVALMVLSAINIIASAVLALVVSWKLGLVGVFAGMPPMILSGYARIRLETKMDSDMGKRFSASSAVASESVTAIRTVSSLAIEETILEKYTHELDEAIRQTAPSMFHMMIWFSFTQSVEYFVLALGFWWGSKLINNGEINFYQLMVSFMGVYFSGQASAQMFSFASSFTKANQAANYFFWLSELEPTIRETEENKEKGPPNGCASYGFKDIQFSYPLAPDNRVLKGVSLEINAGEFVAFVGASGCGKSTMISLLERYYDPNSGNITIDGSVSLPSINPLIYRRHVSLVQQEPMLFPGSIRENISQGLDIDGSDPVPDAVLEEACRAANAWDFVSSLPEGLNTPCGNSGSQLSGGQRQRIAIARALVRKPSVILLDEATSALDTESERIVQAALMAAASNGNRITVAVAHRLSTVREANRIFVFYGGRIVEAGTHSELIAQNGMYAKMCEAQKLDQST</sequence>
<dbReference type="GO" id="GO:0005524">
    <property type="term" value="F:ATP binding"/>
    <property type="evidence" value="ECO:0007669"/>
    <property type="project" value="UniProtKB-KW"/>
</dbReference>
<evidence type="ECO:0000256" key="7">
    <source>
        <dbReference type="ARBA" id="ARBA00022741"/>
    </source>
</evidence>
<keyword evidence="6" id="KW-0677">Repeat</keyword>
<dbReference type="FunFam" id="3.40.50.300:FF:001530">
    <property type="entry name" value="ABC multidrug transporter (Eurofung)"/>
    <property type="match status" value="1"/>
</dbReference>
<dbReference type="CDD" id="cd03249">
    <property type="entry name" value="ABC_MTABC3_MDL1_MDL2"/>
    <property type="match status" value="2"/>
</dbReference>
<feature type="transmembrane region" description="Helical" evidence="13">
    <location>
        <begin position="846"/>
        <end position="866"/>
    </location>
</feature>
<evidence type="ECO:0000256" key="10">
    <source>
        <dbReference type="ARBA" id="ARBA00023136"/>
    </source>
</evidence>
<dbReference type="InterPro" id="IPR011527">
    <property type="entry name" value="ABC1_TM_dom"/>
</dbReference>
<evidence type="ECO:0000256" key="5">
    <source>
        <dbReference type="ARBA" id="ARBA00022692"/>
    </source>
</evidence>
<name>W9HKY6_FUSOX</name>
<evidence type="ECO:0008006" key="18">
    <source>
        <dbReference type="Google" id="ProtNLM"/>
    </source>
</evidence>
<reference evidence="16 17" key="1">
    <citation type="submission" date="2011-06" db="EMBL/GenBank/DDBJ databases">
        <title>The Genome Sequence of Fusarium oxysporum FOSC 3-a.</title>
        <authorList>
            <consortium name="The Broad Institute Genome Sequencing Platform"/>
            <person name="Ma L.-J."/>
            <person name="Gale L.R."/>
            <person name="Schwartz D.C."/>
            <person name="Zhou S."/>
            <person name="Corby-Kistler H."/>
            <person name="Young S.K."/>
            <person name="Zeng Q."/>
            <person name="Gargeya S."/>
            <person name="Fitzgerald M."/>
            <person name="Haas B."/>
            <person name="Abouelleil A."/>
            <person name="Alvarado L."/>
            <person name="Arachchi H.M."/>
            <person name="Berlin A."/>
            <person name="Brown A."/>
            <person name="Chapman S.B."/>
            <person name="Chen Z."/>
            <person name="Dunbar C."/>
            <person name="Freedman E."/>
            <person name="Gearin G."/>
            <person name="Gellesch M."/>
            <person name="Goldberg J."/>
            <person name="Griggs A."/>
            <person name="Gujja S."/>
            <person name="Heiman D."/>
            <person name="Howarth C."/>
            <person name="Larson L."/>
            <person name="Lui A."/>
            <person name="MacDonald P.J.P."/>
            <person name="Mehta T."/>
            <person name="Montmayeur A."/>
            <person name="Murphy C."/>
            <person name="Neiman D."/>
            <person name="Pearson M."/>
            <person name="Priest M."/>
            <person name="Roberts A."/>
            <person name="Saif S."/>
            <person name="Shea T."/>
            <person name="Shenoy N."/>
            <person name="Sisk P."/>
            <person name="Stolte C."/>
            <person name="Sykes S."/>
            <person name="Wortman J."/>
            <person name="Nusbaum C."/>
            <person name="Birren B."/>
        </authorList>
    </citation>
    <scope>NUCLEOTIDE SEQUENCE [LARGE SCALE GENOMIC DNA]</scope>
    <source>
        <strain evidence="17">FOSC 3-a</strain>
    </source>
</reference>
<evidence type="ECO:0000259" key="15">
    <source>
        <dbReference type="PROSITE" id="PS50929"/>
    </source>
</evidence>
<evidence type="ECO:0000256" key="4">
    <source>
        <dbReference type="ARBA" id="ARBA00022448"/>
    </source>
</evidence>
<dbReference type="PROSITE" id="PS50893">
    <property type="entry name" value="ABC_TRANSPORTER_2"/>
    <property type="match status" value="2"/>
</dbReference>
<feature type="region of interest" description="Disordered" evidence="12">
    <location>
        <begin position="630"/>
        <end position="651"/>
    </location>
</feature>
<evidence type="ECO:0000259" key="14">
    <source>
        <dbReference type="PROSITE" id="PS50893"/>
    </source>
</evidence>
<feature type="transmembrane region" description="Helical" evidence="13">
    <location>
        <begin position="50"/>
        <end position="74"/>
    </location>
</feature>
<keyword evidence="10 13" id="KW-0472">Membrane</keyword>
<dbReference type="FunFam" id="1.20.1560.10:FF:000057">
    <property type="entry name" value="ABC multidrug transporter SitT"/>
    <property type="match status" value="1"/>
</dbReference>
<dbReference type="HOGENOM" id="CLU_000604_17_8_1"/>
<evidence type="ECO:0000256" key="1">
    <source>
        <dbReference type="ARBA" id="ARBA00004141"/>
    </source>
</evidence>
<dbReference type="CDD" id="cd18577">
    <property type="entry name" value="ABC_6TM_Pgp_ABCB1_D1_like"/>
    <property type="match status" value="1"/>
</dbReference>
<evidence type="ECO:0000256" key="8">
    <source>
        <dbReference type="ARBA" id="ARBA00022840"/>
    </source>
</evidence>
<dbReference type="GO" id="GO:0090374">
    <property type="term" value="P:oligopeptide export from mitochondrion"/>
    <property type="evidence" value="ECO:0007669"/>
    <property type="project" value="TreeGrafter"/>
</dbReference>
<dbReference type="FunFam" id="3.40.50.300:FF:000913">
    <property type="entry name" value="ABC multidrug transporter SitT"/>
    <property type="match status" value="1"/>
</dbReference>
<dbReference type="SUPFAM" id="SSF52540">
    <property type="entry name" value="P-loop containing nucleoside triphosphate hydrolases"/>
    <property type="match status" value="2"/>
</dbReference>
<evidence type="ECO:0000313" key="17">
    <source>
        <dbReference type="Proteomes" id="UP000030753"/>
    </source>
</evidence>
<evidence type="ECO:0000256" key="12">
    <source>
        <dbReference type="SAM" id="MobiDB-lite"/>
    </source>
</evidence>
<feature type="transmembrane region" description="Helical" evidence="13">
    <location>
        <begin position="929"/>
        <end position="949"/>
    </location>
</feature>
<dbReference type="Gene3D" id="1.20.1560.10">
    <property type="entry name" value="ABC transporter type 1, transmembrane domain"/>
    <property type="match status" value="1"/>
</dbReference>
<dbReference type="Proteomes" id="UP000030753">
    <property type="component" value="Unassembled WGS sequence"/>
</dbReference>
<proteinExistence type="inferred from homology"/>
<keyword evidence="11" id="KW-0325">Glycoprotein</keyword>
<dbReference type="GO" id="GO:0015421">
    <property type="term" value="F:ABC-type oligopeptide transporter activity"/>
    <property type="evidence" value="ECO:0007669"/>
    <property type="project" value="TreeGrafter"/>
</dbReference>
<dbReference type="InterPro" id="IPR027417">
    <property type="entry name" value="P-loop_NTPase"/>
</dbReference>
<dbReference type="InterPro" id="IPR017871">
    <property type="entry name" value="ABC_transporter-like_CS"/>
</dbReference>
<dbReference type="PANTHER" id="PTHR43394">
    <property type="entry name" value="ATP-DEPENDENT PERMEASE MDL1, MITOCHONDRIAL"/>
    <property type="match status" value="1"/>
</dbReference>
<dbReference type="GO" id="GO:0012505">
    <property type="term" value="C:endomembrane system"/>
    <property type="evidence" value="ECO:0007669"/>
    <property type="project" value="UniProtKB-SubCell"/>
</dbReference>
<dbReference type="InterPro" id="IPR003593">
    <property type="entry name" value="AAA+_ATPase"/>
</dbReference>
<feature type="transmembrane region" description="Helical" evidence="13">
    <location>
        <begin position="702"/>
        <end position="724"/>
    </location>
</feature>
<keyword evidence="8" id="KW-0067">ATP-binding</keyword>
<comment type="subcellular location">
    <subcellularLocation>
        <location evidence="2">Endomembrane system</location>
    </subcellularLocation>
    <subcellularLocation>
        <location evidence="1">Membrane</location>
        <topology evidence="1">Multi-pass membrane protein</topology>
    </subcellularLocation>
</comment>
<evidence type="ECO:0000256" key="9">
    <source>
        <dbReference type="ARBA" id="ARBA00022989"/>
    </source>
</evidence>
<comment type="similarity">
    <text evidence="3">Belongs to the ABC transporter superfamily. ABCB family. Multidrug resistance exporter (TC 3.A.1.201) subfamily.</text>
</comment>
<dbReference type="PROSITE" id="PS50929">
    <property type="entry name" value="ABC_TM1F"/>
    <property type="match status" value="2"/>
</dbReference>